<dbReference type="PANTHER" id="PTHR30349:SF64">
    <property type="entry name" value="PROPHAGE INTEGRASE INTD-RELATED"/>
    <property type="match status" value="1"/>
</dbReference>
<evidence type="ECO:0000256" key="1">
    <source>
        <dbReference type="ARBA" id="ARBA00008857"/>
    </source>
</evidence>
<comment type="similarity">
    <text evidence="1">Belongs to the 'phage' integrase family.</text>
</comment>
<dbReference type="Gene3D" id="1.10.150.130">
    <property type="match status" value="1"/>
</dbReference>
<dbReference type="Pfam" id="PF14659">
    <property type="entry name" value="Phage_int_SAM_3"/>
    <property type="match status" value="1"/>
</dbReference>
<dbReference type="PANTHER" id="PTHR30349">
    <property type="entry name" value="PHAGE INTEGRASE-RELATED"/>
    <property type="match status" value="1"/>
</dbReference>
<evidence type="ECO:0000256" key="4">
    <source>
        <dbReference type="ARBA" id="ARBA00023172"/>
    </source>
</evidence>
<comment type="caution">
    <text evidence="6">The sequence shown here is derived from an EMBL/GenBank/DDBJ whole genome shotgun (WGS) entry which is preliminary data.</text>
</comment>
<gene>
    <name evidence="6" type="ORF">HPS54_00650</name>
</gene>
<sequence>MNEKTFGEVYSSWKEAKKEFVKRSTLSVYTLLAEKHLLPTFGQRTDIREDDAQTLVLQKISEGLSHKSVKDIMIVLKMVMRFGIKTGWAVNTEWDIKYPKEHRKQGLKVLTTSEQRRIMDFLAQHMSYRNLGIYICLSTGMRIGEICALKWSDINISDRVINVQRTIERIYITDADHRHTEVAEGPPKTVNSIREIPIGMQLIKMLRPIMKIVYHDAYILTNDTKPLEPRLYHNYYNNMIRRHNLPRINFHGLRHSFATRCIESKCDYKTVSIILGHANISTTMNLYVHPGIDQKRKCIDRMMRVLR</sequence>
<keyword evidence="4" id="KW-0233">DNA recombination</keyword>
<dbReference type="PROSITE" id="PS51898">
    <property type="entry name" value="TYR_RECOMBINASE"/>
    <property type="match status" value="1"/>
</dbReference>
<dbReference type="InterPro" id="IPR013762">
    <property type="entry name" value="Integrase-like_cat_sf"/>
</dbReference>
<evidence type="ECO:0000313" key="6">
    <source>
        <dbReference type="EMBL" id="NPE24037.1"/>
    </source>
</evidence>
<reference evidence="6 7" key="1">
    <citation type="submission" date="2020-05" db="EMBL/GenBank/DDBJ databases">
        <title>Distinct polysaccharide utilization as determinants for interspecies competition between intestinal Prevotella spp.</title>
        <authorList>
            <person name="Galvez E.J.C."/>
            <person name="Iljazovic A."/>
            <person name="Strowig T."/>
        </authorList>
    </citation>
    <scope>NUCLEOTIDE SEQUENCE [LARGE SCALE GENOMIC DNA]</scope>
    <source>
        <strain evidence="6 7">PCHR</strain>
    </source>
</reference>
<dbReference type="InterPro" id="IPR050090">
    <property type="entry name" value="Tyrosine_recombinase_XerCD"/>
</dbReference>
<dbReference type="InterPro" id="IPR002104">
    <property type="entry name" value="Integrase_catalytic"/>
</dbReference>
<dbReference type="Gene3D" id="1.10.443.10">
    <property type="entry name" value="Intergrase catalytic core"/>
    <property type="match status" value="1"/>
</dbReference>
<keyword evidence="3" id="KW-0238">DNA-binding</keyword>
<protein>
    <submittedName>
        <fullName evidence="6">Site-specific integrase</fullName>
    </submittedName>
</protein>
<evidence type="ECO:0000259" key="5">
    <source>
        <dbReference type="PROSITE" id="PS51898"/>
    </source>
</evidence>
<dbReference type="InterPro" id="IPR010998">
    <property type="entry name" value="Integrase_recombinase_N"/>
</dbReference>
<proteinExistence type="inferred from homology"/>
<evidence type="ECO:0000256" key="2">
    <source>
        <dbReference type="ARBA" id="ARBA00022908"/>
    </source>
</evidence>
<dbReference type="SUPFAM" id="SSF56349">
    <property type="entry name" value="DNA breaking-rejoining enzymes"/>
    <property type="match status" value="1"/>
</dbReference>
<feature type="domain" description="Tyr recombinase" evidence="5">
    <location>
        <begin position="105"/>
        <end position="300"/>
    </location>
</feature>
<dbReference type="Proteomes" id="UP000820977">
    <property type="component" value="Unassembled WGS sequence"/>
</dbReference>
<keyword evidence="2" id="KW-0229">DNA integration</keyword>
<dbReference type="Pfam" id="PF00589">
    <property type="entry name" value="Phage_integrase"/>
    <property type="match status" value="1"/>
</dbReference>
<dbReference type="InterPro" id="IPR004107">
    <property type="entry name" value="Integrase_SAM-like_N"/>
</dbReference>
<accession>A0ABX2B0V8</accession>
<organism evidence="6 7">
    <name type="scientific">Xylanibacter caecicola</name>
    <dbReference type="NCBI Taxonomy" id="2736294"/>
    <lineage>
        <taxon>Bacteria</taxon>
        <taxon>Pseudomonadati</taxon>
        <taxon>Bacteroidota</taxon>
        <taxon>Bacteroidia</taxon>
        <taxon>Bacteroidales</taxon>
        <taxon>Prevotellaceae</taxon>
        <taxon>Xylanibacter</taxon>
    </lineage>
</organism>
<dbReference type="EMBL" id="JABKKJ010000001">
    <property type="protein sequence ID" value="NPE24037.1"/>
    <property type="molecule type" value="Genomic_DNA"/>
</dbReference>
<dbReference type="RefSeq" id="WP_172343565.1">
    <property type="nucleotide sequence ID" value="NZ_CATJFF010000068.1"/>
</dbReference>
<keyword evidence="7" id="KW-1185">Reference proteome</keyword>
<dbReference type="InterPro" id="IPR011010">
    <property type="entry name" value="DNA_brk_join_enz"/>
</dbReference>
<name>A0ABX2B0V8_9BACT</name>
<dbReference type="CDD" id="cd01189">
    <property type="entry name" value="INT_ICEBs1_C_like"/>
    <property type="match status" value="1"/>
</dbReference>
<evidence type="ECO:0000256" key="3">
    <source>
        <dbReference type="ARBA" id="ARBA00023125"/>
    </source>
</evidence>
<evidence type="ECO:0000313" key="7">
    <source>
        <dbReference type="Proteomes" id="UP000820977"/>
    </source>
</evidence>